<feature type="region of interest" description="Disordered" evidence="1">
    <location>
        <begin position="1"/>
        <end position="55"/>
    </location>
</feature>
<protein>
    <submittedName>
        <fullName evidence="2">Uncharacterized protein</fullName>
    </submittedName>
</protein>
<dbReference type="EMBL" id="KI912113">
    <property type="protein sequence ID" value="ETS80936.1"/>
    <property type="molecule type" value="Genomic_DNA"/>
</dbReference>
<dbReference type="Proteomes" id="UP000030651">
    <property type="component" value="Unassembled WGS sequence"/>
</dbReference>
<feature type="compositionally biased region" description="Polar residues" evidence="1">
    <location>
        <begin position="1"/>
        <end position="15"/>
    </location>
</feature>
<dbReference type="HOGENOM" id="CLU_1525700_0_0_1"/>
<accession>W3X6X7</accession>
<keyword evidence="3" id="KW-1185">Reference proteome</keyword>
<sequence>MSSPRSANRTSSQFTYHLRRKSYSSPLPHTGSSNTTKRTTLQPHSNSTTINPSPLKMVTTSTNPHYSQQDASSHYMVAEGGSQACGWMESISIEDDDLMFGGKSLSAWHEEGRQKVSYPEEERRGRQRVGVLTQKRFDYSLADQLIRFDNITPTHNNHKILNQQRSPKDSQNSISS</sequence>
<gene>
    <name evidence="2" type="ORF">PFICI_08465</name>
</gene>
<name>W3X6X7_PESFW</name>
<dbReference type="InParanoid" id="W3X6X7"/>
<dbReference type="eggNOG" id="ENOG502T47R">
    <property type="taxonomic scope" value="Eukaryota"/>
</dbReference>
<proteinExistence type="predicted"/>
<evidence type="ECO:0000313" key="3">
    <source>
        <dbReference type="Proteomes" id="UP000030651"/>
    </source>
</evidence>
<dbReference type="OrthoDB" id="3519400at2759"/>
<dbReference type="KEGG" id="pfy:PFICI_08465"/>
<evidence type="ECO:0000313" key="2">
    <source>
        <dbReference type="EMBL" id="ETS80936.1"/>
    </source>
</evidence>
<reference evidence="3" key="1">
    <citation type="journal article" date="2015" name="BMC Genomics">
        <title>Genomic and transcriptomic analysis of the endophytic fungus Pestalotiopsis fici reveals its lifestyle and high potential for synthesis of natural products.</title>
        <authorList>
            <person name="Wang X."/>
            <person name="Zhang X."/>
            <person name="Liu L."/>
            <person name="Xiang M."/>
            <person name="Wang W."/>
            <person name="Sun X."/>
            <person name="Che Y."/>
            <person name="Guo L."/>
            <person name="Liu G."/>
            <person name="Guo L."/>
            <person name="Wang C."/>
            <person name="Yin W.B."/>
            <person name="Stadler M."/>
            <person name="Zhang X."/>
            <person name="Liu X."/>
        </authorList>
    </citation>
    <scope>NUCLEOTIDE SEQUENCE [LARGE SCALE GENOMIC DNA]</scope>
    <source>
        <strain evidence="3">W106-1 / CGMCC3.15140</strain>
    </source>
</reference>
<dbReference type="RefSeq" id="XP_007835237.1">
    <property type="nucleotide sequence ID" value="XM_007837046.1"/>
</dbReference>
<feature type="region of interest" description="Disordered" evidence="1">
    <location>
        <begin position="157"/>
        <end position="176"/>
    </location>
</feature>
<dbReference type="GeneID" id="19273478"/>
<organism evidence="2 3">
    <name type="scientific">Pestalotiopsis fici (strain W106-1 / CGMCC3.15140)</name>
    <dbReference type="NCBI Taxonomy" id="1229662"/>
    <lineage>
        <taxon>Eukaryota</taxon>
        <taxon>Fungi</taxon>
        <taxon>Dikarya</taxon>
        <taxon>Ascomycota</taxon>
        <taxon>Pezizomycotina</taxon>
        <taxon>Sordariomycetes</taxon>
        <taxon>Xylariomycetidae</taxon>
        <taxon>Amphisphaeriales</taxon>
        <taxon>Sporocadaceae</taxon>
        <taxon>Pestalotiopsis</taxon>
    </lineage>
</organism>
<dbReference type="AlphaFoldDB" id="W3X6X7"/>
<evidence type="ECO:0000256" key="1">
    <source>
        <dbReference type="SAM" id="MobiDB-lite"/>
    </source>
</evidence>
<feature type="compositionally biased region" description="Polar residues" evidence="1">
    <location>
        <begin position="23"/>
        <end position="55"/>
    </location>
</feature>